<dbReference type="Proteomes" id="UP000663829">
    <property type="component" value="Unassembled WGS sequence"/>
</dbReference>
<evidence type="ECO:0000313" key="5">
    <source>
        <dbReference type="Proteomes" id="UP000663829"/>
    </source>
</evidence>
<comment type="caution">
    <text evidence="2">The sequence shown here is derived from an EMBL/GenBank/DDBJ whole genome shotgun (WGS) entry which is preliminary data.</text>
</comment>
<reference evidence="2" key="1">
    <citation type="submission" date="2021-02" db="EMBL/GenBank/DDBJ databases">
        <authorList>
            <person name="Nowell W R."/>
        </authorList>
    </citation>
    <scope>NUCLEOTIDE SEQUENCE</scope>
</reference>
<dbReference type="EMBL" id="CAJOBA010026819">
    <property type="protein sequence ID" value="CAF3937914.1"/>
    <property type="molecule type" value="Genomic_DNA"/>
</dbReference>
<evidence type="ECO:0000313" key="1">
    <source>
        <dbReference type="EMBL" id="CAF1141704.1"/>
    </source>
</evidence>
<dbReference type="EMBL" id="CAJNOK010011504">
    <property type="protein sequence ID" value="CAF1141704.1"/>
    <property type="molecule type" value="Genomic_DNA"/>
</dbReference>
<dbReference type="EMBL" id="CAJNOQ010012889">
    <property type="protein sequence ID" value="CAF1310064.1"/>
    <property type="molecule type" value="Genomic_DNA"/>
</dbReference>
<dbReference type="EMBL" id="CAJOBC010041966">
    <property type="protein sequence ID" value="CAF4146563.1"/>
    <property type="molecule type" value="Genomic_DNA"/>
</dbReference>
<proteinExistence type="predicted"/>
<dbReference type="Proteomes" id="UP000681722">
    <property type="component" value="Unassembled WGS sequence"/>
</dbReference>
<protein>
    <submittedName>
        <fullName evidence="2">Uncharacterized protein</fullName>
    </submittedName>
</protein>
<dbReference type="Proteomes" id="UP000682733">
    <property type="component" value="Unassembled WGS sequence"/>
</dbReference>
<accession>A0A815EGD9</accession>
<dbReference type="Proteomes" id="UP000677228">
    <property type="component" value="Unassembled WGS sequence"/>
</dbReference>
<dbReference type="AlphaFoldDB" id="A0A815EGD9"/>
<evidence type="ECO:0000313" key="3">
    <source>
        <dbReference type="EMBL" id="CAF3937914.1"/>
    </source>
</evidence>
<gene>
    <name evidence="2" type="ORF">GPM918_LOCUS28949</name>
    <name evidence="1" type="ORF">OVA965_LOCUS21159</name>
    <name evidence="4" type="ORF">SRO942_LOCUS29487</name>
    <name evidence="3" type="ORF">TMI583_LOCUS21742</name>
</gene>
<name>A0A815EGD9_9BILA</name>
<keyword evidence="5" id="KW-1185">Reference proteome</keyword>
<sequence length="205" mass="23569">MNDTTIVQFPAGEYWFGSWSGIPRSEQILEKEQVYYQKEVPVAATVLNDGERWAWTAVLDDNLNWLAKTEAECQHGIFHKSLENGKDSGPLDGSWHTFDQPVQVTIFPGANGEKNCFFALRVENTNGFVWGVDTSAFHWVIVEPQDVRNDKAGIQRIGEKLGVKKCIKQCEIMIDLHKRGFYHEPDPAKEIQENEQYIKWLQEKL</sequence>
<organism evidence="2 5">
    <name type="scientific">Didymodactylos carnosus</name>
    <dbReference type="NCBI Taxonomy" id="1234261"/>
    <lineage>
        <taxon>Eukaryota</taxon>
        <taxon>Metazoa</taxon>
        <taxon>Spiralia</taxon>
        <taxon>Gnathifera</taxon>
        <taxon>Rotifera</taxon>
        <taxon>Eurotatoria</taxon>
        <taxon>Bdelloidea</taxon>
        <taxon>Philodinida</taxon>
        <taxon>Philodinidae</taxon>
        <taxon>Didymodactylos</taxon>
    </lineage>
</organism>
<evidence type="ECO:0000313" key="2">
    <source>
        <dbReference type="EMBL" id="CAF1310064.1"/>
    </source>
</evidence>
<evidence type="ECO:0000313" key="4">
    <source>
        <dbReference type="EMBL" id="CAF4146563.1"/>
    </source>
</evidence>